<dbReference type="CDD" id="cd10017">
    <property type="entry name" value="B3_DNA"/>
    <property type="match status" value="1"/>
</dbReference>
<evidence type="ECO:0000313" key="8">
    <source>
        <dbReference type="Proteomes" id="UP000796880"/>
    </source>
</evidence>
<evidence type="ECO:0000256" key="1">
    <source>
        <dbReference type="ARBA" id="ARBA00004123"/>
    </source>
</evidence>
<keyword evidence="5" id="KW-0539">Nucleus</keyword>
<dbReference type="SUPFAM" id="SSF101936">
    <property type="entry name" value="DNA-binding pseudobarrel domain"/>
    <property type="match status" value="1"/>
</dbReference>
<dbReference type="Gene3D" id="2.40.330.10">
    <property type="entry name" value="DNA-binding pseudobarrel domain"/>
    <property type="match status" value="1"/>
</dbReference>
<evidence type="ECO:0000313" key="7">
    <source>
        <dbReference type="EMBL" id="KAF3440418.1"/>
    </source>
</evidence>
<evidence type="ECO:0000256" key="5">
    <source>
        <dbReference type="ARBA" id="ARBA00023242"/>
    </source>
</evidence>
<dbReference type="GO" id="GO:0005634">
    <property type="term" value="C:nucleus"/>
    <property type="evidence" value="ECO:0007669"/>
    <property type="project" value="UniProtKB-SubCell"/>
</dbReference>
<dbReference type="InterPro" id="IPR003340">
    <property type="entry name" value="B3_DNA-bd"/>
</dbReference>
<dbReference type="GO" id="GO:0003677">
    <property type="term" value="F:DNA binding"/>
    <property type="evidence" value="ECO:0007669"/>
    <property type="project" value="UniProtKB-KW"/>
</dbReference>
<name>A0A8K0E5L1_9ROSA</name>
<keyword evidence="4" id="KW-0804">Transcription</keyword>
<reference evidence="7" key="1">
    <citation type="submission" date="2020-03" db="EMBL/GenBank/DDBJ databases">
        <title>A high-quality chromosome-level genome assembly of a woody plant with both climbing and erect habits, Rhamnella rubrinervis.</title>
        <authorList>
            <person name="Lu Z."/>
            <person name="Yang Y."/>
            <person name="Zhu X."/>
            <person name="Sun Y."/>
        </authorList>
    </citation>
    <scope>NUCLEOTIDE SEQUENCE</scope>
    <source>
        <strain evidence="7">BYM</strain>
        <tissue evidence="7">Leaf</tissue>
    </source>
</reference>
<evidence type="ECO:0000259" key="6">
    <source>
        <dbReference type="Pfam" id="PF02362"/>
    </source>
</evidence>
<evidence type="ECO:0000256" key="4">
    <source>
        <dbReference type="ARBA" id="ARBA00023163"/>
    </source>
</evidence>
<proteinExistence type="predicted"/>
<dbReference type="EMBL" id="VOIH02000008">
    <property type="protein sequence ID" value="KAF3440418.1"/>
    <property type="molecule type" value="Genomic_DNA"/>
</dbReference>
<evidence type="ECO:0000256" key="3">
    <source>
        <dbReference type="ARBA" id="ARBA00023125"/>
    </source>
</evidence>
<keyword evidence="3" id="KW-0238">DNA-binding</keyword>
<feature type="domain" description="TF-B3" evidence="6">
    <location>
        <begin position="12"/>
        <end position="99"/>
    </location>
</feature>
<comment type="subcellular location">
    <subcellularLocation>
        <location evidence="1">Nucleus</location>
    </subcellularLocation>
</comment>
<dbReference type="OrthoDB" id="1698378at2759"/>
<sequence>MAEAITVVGYEKRLTSTDVSQKLTVPGHWLQILPSLEDNNNNVQIRVLDGEGMCWEFYLSKRGAGDYKKPVLQSKEWLQFVRNKELRVGDKITIQREDDHFRGSQYRVMVEHQ</sequence>
<dbReference type="InterPro" id="IPR015300">
    <property type="entry name" value="DNA-bd_pseudobarrel_sf"/>
</dbReference>
<dbReference type="Proteomes" id="UP000796880">
    <property type="component" value="Unassembled WGS sequence"/>
</dbReference>
<accession>A0A8K0E5L1</accession>
<keyword evidence="8" id="KW-1185">Reference proteome</keyword>
<dbReference type="AlphaFoldDB" id="A0A8K0E5L1"/>
<keyword evidence="2" id="KW-0805">Transcription regulation</keyword>
<comment type="caution">
    <text evidence="7">The sequence shown here is derived from an EMBL/GenBank/DDBJ whole genome shotgun (WGS) entry which is preliminary data.</text>
</comment>
<protein>
    <recommendedName>
        <fullName evidence="6">TF-B3 domain-containing protein</fullName>
    </recommendedName>
</protein>
<dbReference type="Pfam" id="PF02362">
    <property type="entry name" value="B3"/>
    <property type="match status" value="1"/>
</dbReference>
<evidence type="ECO:0000256" key="2">
    <source>
        <dbReference type="ARBA" id="ARBA00023015"/>
    </source>
</evidence>
<gene>
    <name evidence="7" type="ORF">FNV43_RR18702</name>
</gene>
<organism evidence="7 8">
    <name type="scientific">Rhamnella rubrinervis</name>
    <dbReference type="NCBI Taxonomy" id="2594499"/>
    <lineage>
        <taxon>Eukaryota</taxon>
        <taxon>Viridiplantae</taxon>
        <taxon>Streptophyta</taxon>
        <taxon>Embryophyta</taxon>
        <taxon>Tracheophyta</taxon>
        <taxon>Spermatophyta</taxon>
        <taxon>Magnoliopsida</taxon>
        <taxon>eudicotyledons</taxon>
        <taxon>Gunneridae</taxon>
        <taxon>Pentapetalae</taxon>
        <taxon>rosids</taxon>
        <taxon>fabids</taxon>
        <taxon>Rosales</taxon>
        <taxon>Rhamnaceae</taxon>
        <taxon>rhamnoid group</taxon>
        <taxon>Rhamneae</taxon>
        <taxon>Rhamnella</taxon>
    </lineage>
</organism>